<dbReference type="EMBL" id="UINC01044938">
    <property type="protein sequence ID" value="SVB51062.1"/>
    <property type="molecule type" value="Genomic_DNA"/>
</dbReference>
<gene>
    <name evidence="1" type="ORF">METZ01_LOCUS203916</name>
</gene>
<accession>A0A382EL76</accession>
<organism evidence="1">
    <name type="scientific">marine metagenome</name>
    <dbReference type="NCBI Taxonomy" id="408172"/>
    <lineage>
        <taxon>unclassified sequences</taxon>
        <taxon>metagenomes</taxon>
        <taxon>ecological metagenomes</taxon>
    </lineage>
</organism>
<protein>
    <submittedName>
        <fullName evidence="1">Uncharacterized protein</fullName>
    </submittedName>
</protein>
<proteinExistence type="predicted"/>
<name>A0A382EL76_9ZZZZ</name>
<sequence>MSKILAQERKRVVEEFVDQFMKEWEGDTD</sequence>
<reference evidence="1" key="1">
    <citation type="submission" date="2018-05" db="EMBL/GenBank/DDBJ databases">
        <authorList>
            <person name="Lanie J.A."/>
            <person name="Ng W.-L."/>
            <person name="Kazmierczak K.M."/>
            <person name="Andrzejewski T.M."/>
            <person name="Davidsen T.M."/>
            <person name="Wayne K.J."/>
            <person name="Tettelin H."/>
            <person name="Glass J.I."/>
            <person name="Rusch D."/>
            <person name="Podicherti R."/>
            <person name="Tsui H.-C.T."/>
            <person name="Winkler M.E."/>
        </authorList>
    </citation>
    <scope>NUCLEOTIDE SEQUENCE</scope>
</reference>
<dbReference type="AlphaFoldDB" id="A0A382EL76"/>
<evidence type="ECO:0000313" key="1">
    <source>
        <dbReference type="EMBL" id="SVB51062.1"/>
    </source>
</evidence>